<dbReference type="AlphaFoldDB" id="A0A4R6W230"/>
<dbReference type="EC" id="3.5.4.26" evidence="12"/>
<dbReference type="EMBL" id="SNYR01000001">
    <property type="protein sequence ID" value="TDQ67015.1"/>
    <property type="molecule type" value="Genomic_DNA"/>
</dbReference>
<dbReference type="UniPathway" id="UPA00275">
    <property type="reaction ID" value="UER00401"/>
</dbReference>
<name>A0A4R6W230_9HYPH</name>
<dbReference type="SUPFAM" id="SSF53927">
    <property type="entry name" value="Cytidine deaminase-like"/>
    <property type="match status" value="1"/>
</dbReference>
<dbReference type="InterPro" id="IPR002125">
    <property type="entry name" value="CMP_dCMP_dom"/>
</dbReference>
<dbReference type="PROSITE" id="PS00903">
    <property type="entry name" value="CYT_DCMP_DEAMINASES_1"/>
    <property type="match status" value="1"/>
</dbReference>
<comment type="catalytic activity">
    <reaction evidence="12">
        <text>2,5-diamino-6-hydroxy-4-(5-phosphoribosylamino)-pyrimidine + H2O + H(+) = 5-amino-6-(5-phospho-D-ribosylamino)uracil + NH4(+)</text>
        <dbReference type="Rhea" id="RHEA:21868"/>
        <dbReference type="ChEBI" id="CHEBI:15377"/>
        <dbReference type="ChEBI" id="CHEBI:15378"/>
        <dbReference type="ChEBI" id="CHEBI:28938"/>
        <dbReference type="ChEBI" id="CHEBI:58453"/>
        <dbReference type="ChEBI" id="CHEBI:58614"/>
        <dbReference type="EC" id="3.5.4.26"/>
    </reaction>
</comment>
<evidence type="ECO:0000256" key="1">
    <source>
        <dbReference type="ARBA" id="ARBA00002151"/>
    </source>
</evidence>
<dbReference type="SUPFAM" id="SSF53597">
    <property type="entry name" value="Dihydrofolate reductase-like"/>
    <property type="match status" value="1"/>
</dbReference>
<keyword evidence="8 12" id="KW-0862">Zinc</keyword>
<dbReference type="PANTHER" id="PTHR38011">
    <property type="entry name" value="DIHYDROFOLATE REDUCTASE FAMILY PROTEIN (AFU_ORTHOLOGUE AFUA_8G06820)"/>
    <property type="match status" value="1"/>
</dbReference>
<keyword evidence="18" id="KW-1185">Reference proteome</keyword>
<dbReference type="GO" id="GO:0008703">
    <property type="term" value="F:5-amino-6-(5-phosphoribosylamino)uracil reductase activity"/>
    <property type="evidence" value="ECO:0007669"/>
    <property type="project" value="UniProtKB-EC"/>
</dbReference>
<feature type="binding site" evidence="14">
    <location>
        <position position="229"/>
    </location>
    <ligand>
        <name>substrate</name>
    </ligand>
</feature>
<feature type="active site" description="Proton donor" evidence="13">
    <location>
        <position position="66"/>
    </location>
</feature>
<dbReference type="InterPro" id="IPR016192">
    <property type="entry name" value="APOBEC/CMP_deaminase_Zn-bd"/>
</dbReference>
<keyword evidence="11" id="KW-0511">Multifunctional enzyme</keyword>
<feature type="binding site" evidence="14">
    <location>
        <begin position="291"/>
        <end position="297"/>
    </location>
    <ligand>
        <name>NADP(+)</name>
        <dbReference type="ChEBI" id="CHEBI:58349"/>
    </ligand>
</feature>
<dbReference type="Proteomes" id="UP000295391">
    <property type="component" value="Unassembled WGS sequence"/>
</dbReference>
<keyword evidence="9 12" id="KW-0521">NADP</keyword>
<dbReference type="Gene3D" id="3.40.430.10">
    <property type="entry name" value="Dihydrofolate Reductase, subunit A"/>
    <property type="match status" value="1"/>
</dbReference>
<dbReference type="CDD" id="cd01284">
    <property type="entry name" value="Riboflavin_deaminase-reductase"/>
    <property type="match status" value="1"/>
</dbReference>
<evidence type="ECO:0000256" key="13">
    <source>
        <dbReference type="PIRSR" id="PIRSR006769-1"/>
    </source>
</evidence>
<dbReference type="Pfam" id="PF00383">
    <property type="entry name" value="dCMP_cyt_deam_1"/>
    <property type="match status" value="1"/>
</dbReference>
<evidence type="ECO:0000256" key="4">
    <source>
        <dbReference type="ARBA" id="ARBA00005259"/>
    </source>
</evidence>
<feature type="binding site" evidence="14">
    <location>
        <position position="177"/>
    </location>
    <ligand>
        <name>NADP(+)</name>
        <dbReference type="ChEBI" id="CHEBI:58349"/>
    </ligand>
</feature>
<dbReference type="PROSITE" id="PS51747">
    <property type="entry name" value="CYT_DCMP_DEAMINASES_2"/>
    <property type="match status" value="1"/>
</dbReference>
<feature type="binding site" evidence="15">
    <location>
        <position position="89"/>
    </location>
    <ligand>
        <name>Zn(2+)</name>
        <dbReference type="ChEBI" id="CHEBI:29105"/>
        <note>catalytic</note>
    </ligand>
</feature>
<proteinExistence type="inferred from homology"/>
<dbReference type="GO" id="GO:0009231">
    <property type="term" value="P:riboflavin biosynthetic process"/>
    <property type="evidence" value="ECO:0007669"/>
    <property type="project" value="UniProtKB-UniPathway"/>
</dbReference>
<dbReference type="EC" id="1.1.1.193" evidence="12"/>
<comment type="cofactor">
    <cofactor evidence="12 15">
        <name>Zn(2+)</name>
        <dbReference type="ChEBI" id="CHEBI:29105"/>
    </cofactor>
    <text evidence="12 15">Binds 1 zinc ion.</text>
</comment>
<dbReference type="Pfam" id="PF01872">
    <property type="entry name" value="RibD_C"/>
    <property type="match status" value="1"/>
</dbReference>
<reference evidence="17 18" key="1">
    <citation type="submission" date="2019-03" db="EMBL/GenBank/DDBJ databases">
        <title>Genomic Encyclopedia of Type Strains, Phase III (KMG-III): the genomes of soil and plant-associated and newly described type strains.</title>
        <authorList>
            <person name="Whitman W."/>
        </authorList>
    </citation>
    <scope>NUCLEOTIDE SEQUENCE [LARGE SCALE GENOMIC DNA]</scope>
    <source>
        <strain evidence="17 18">CGMCC 1.7002</strain>
    </source>
</reference>
<accession>A0A4R6W230</accession>
<evidence type="ECO:0000256" key="2">
    <source>
        <dbReference type="ARBA" id="ARBA00004882"/>
    </source>
</evidence>
<organism evidence="17 18">
    <name type="scientific">Maritalea mobilis</name>
    <dbReference type="NCBI Taxonomy" id="483324"/>
    <lineage>
        <taxon>Bacteria</taxon>
        <taxon>Pseudomonadati</taxon>
        <taxon>Pseudomonadota</taxon>
        <taxon>Alphaproteobacteria</taxon>
        <taxon>Hyphomicrobiales</taxon>
        <taxon>Devosiaceae</taxon>
        <taxon>Maritalea</taxon>
    </lineage>
</organism>
<evidence type="ECO:0000256" key="3">
    <source>
        <dbReference type="ARBA" id="ARBA00004910"/>
    </source>
</evidence>
<dbReference type="InterPro" id="IPR050765">
    <property type="entry name" value="Riboflavin_Biosynth_HTPR"/>
</dbReference>
<dbReference type="InterPro" id="IPR002734">
    <property type="entry name" value="RibDG_C"/>
</dbReference>
<comment type="catalytic activity">
    <reaction evidence="12">
        <text>5-amino-6-(5-phospho-D-ribitylamino)uracil + NADP(+) = 5-amino-6-(5-phospho-D-ribosylamino)uracil + NADPH + H(+)</text>
        <dbReference type="Rhea" id="RHEA:17845"/>
        <dbReference type="ChEBI" id="CHEBI:15378"/>
        <dbReference type="ChEBI" id="CHEBI:57783"/>
        <dbReference type="ChEBI" id="CHEBI:58349"/>
        <dbReference type="ChEBI" id="CHEBI:58421"/>
        <dbReference type="ChEBI" id="CHEBI:58453"/>
        <dbReference type="EC" id="1.1.1.193"/>
    </reaction>
</comment>
<comment type="pathway">
    <text evidence="2 12">Cofactor biosynthesis; riboflavin biosynthesis; 5-amino-6-(D-ribitylamino)uracil from GTP: step 2/4.</text>
</comment>
<keyword evidence="12" id="KW-0378">Hydrolase</keyword>
<keyword evidence="7 12" id="KW-0479">Metal-binding</keyword>
<gene>
    <name evidence="17" type="ORF">ATL17_1021</name>
</gene>
<evidence type="ECO:0000256" key="11">
    <source>
        <dbReference type="ARBA" id="ARBA00023268"/>
    </source>
</evidence>
<evidence type="ECO:0000256" key="14">
    <source>
        <dbReference type="PIRSR" id="PIRSR006769-2"/>
    </source>
</evidence>
<comment type="caution">
    <text evidence="17">The sequence shown here is derived from an EMBL/GenBank/DDBJ whole genome shotgun (WGS) entry which is preliminary data.</text>
</comment>
<dbReference type="PIRSF" id="PIRSF006769">
    <property type="entry name" value="RibD"/>
    <property type="match status" value="1"/>
</dbReference>
<feature type="binding site" evidence="14">
    <location>
        <position position="222"/>
    </location>
    <ligand>
        <name>NADP(+)</name>
        <dbReference type="ChEBI" id="CHEBI:58349"/>
    </ligand>
</feature>
<feature type="binding site" evidence="15">
    <location>
        <position position="64"/>
    </location>
    <ligand>
        <name>Zn(2+)</name>
        <dbReference type="ChEBI" id="CHEBI:29105"/>
        <note>catalytic</note>
    </ligand>
</feature>
<protein>
    <recommendedName>
        <fullName evidence="12">Riboflavin biosynthesis protein RibD</fullName>
    </recommendedName>
    <domain>
        <recommendedName>
            <fullName evidence="12">Diaminohydroxyphosphoribosylaminopyrimidine deaminase</fullName>
            <shortName evidence="12">DRAP deaminase</shortName>
            <ecNumber evidence="12">3.5.4.26</ecNumber>
        </recommendedName>
        <alternativeName>
            <fullName evidence="12">Riboflavin-specific deaminase</fullName>
        </alternativeName>
    </domain>
    <domain>
        <recommendedName>
            <fullName evidence="12">5-amino-6-(5-phosphoribosylamino)uracil reductase</fullName>
            <ecNumber evidence="12">1.1.1.193</ecNumber>
        </recommendedName>
        <alternativeName>
            <fullName evidence="12">HTP reductase</fullName>
        </alternativeName>
    </domain>
</protein>
<keyword evidence="10 12" id="KW-0560">Oxidoreductase</keyword>
<keyword evidence="6 12" id="KW-0686">Riboflavin biosynthesis</keyword>
<comment type="similarity">
    <text evidence="4 12">In the N-terminal section; belongs to the cytidine and deoxycytidylate deaminase family.</text>
</comment>
<dbReference type="InterPro" id="IPR004794">
    <property type="entry name" value="Eubact_RibD"/>
</dbReference>
<evidence type="ECO:0000256" key="15">
    <source>
        <dbReference type="PIRSR" id="PIRSR006769-3"/>
    </source>
</evidence>
<evidence type="ECO:0000256" key="12">
    <source>
        <dbReference type="PIRNR" id="PIRNR006769"/>
    </source>
</evidence>
<evidence type="ECO:0000256" key="10">
    <source>
        <dbReference type="ARBA" id="ARBA00023002"/>
    </source>
</evidence>
<feature type="domain" description="CMP/dCMP-type deaminase" evidence="16">
    <location>
        <begin position="17"/>
        <end position="137"/>
    </location>
</feature>
<evidence type="ECO:0000256" key="6">
    <source>
        <dbReference type="ARBA" id="ARBA00022619"/>
    </source>
</evidence>
<comment type="similarity">
    <text evidence="5 12">In the C-terminal section; belongs to the HTP reductase family.</text>
</comment>
<sequence length="343" mass="36716">MDLEPIVKSTSELTPIGQAFRYALNAARLFEGATAPNPPVGCALLDADGGILSIGAHQAAGGPHAERAALAELPPGVKPHTAVVTLEPCAHFGRTPPCVDGLIDAGVQEVWIGAKDSNPRVVGGGAGKLREAGIEVYFLSDIHESWAQEFHLDCQRLIAPFLHYARTQMPFVTLKVAEDAQGSMIPPAGEKTFTRPSSLKFAHKLRRRADAVITGSGTVLADDPHFTVRRVEDFEGKRRPLVILDRRGRVDQAYLAAARSRGFLPMISTDLKTALAELGKRGCMEVLVEAGPSLAAACRDQNLVHLDITIQRQPDADVICATYADAALNGETHNGDADVFGNH</sequence>
<dbReference type="OrthoDB" id="9800865at2"/>
<dbReference type="GO" id="GO:0008270">
    <property type="term" value="F:zinc ion binding"/>
    <property type="evidence" value="ECO:0007669"/>
    <property type="project" value="InterPro"/>
</dbReference>
<feature type="binding site" evidence="14">
    <location>
        <position position="218"/>
    </location>
    <ligand>
        <name>NADP(+)</name>
        <dbReference type="ChEBI" id="CHEBI:58349"/>
    </ligand>
</feature>
<feature type="binding site" evidence="14">
    <location>
        <position position="289"/>
    </location>
    <ligand>
        <name>substrate</name>
    </ligand>
</feature>
<evidence type="ECO:0000259" key="16">
    <source>
        <dbReference type="PROSITE" id="PS51747"/>
    </source>
</evidence>
<dbReference type="NCBIfam" id="TIGR00326">
    <property type="entry name" value="eubact_ribD"/>
    <property type="match status" value="1"/>
</dbReference>
<comment type="function">
    <text evidence="1 12">Converts 2,5-diamino-6-(ribosylamino)-4(3h)-pyrimidinone 5'-phosphate into 5-amino-6-(ribosylamino)-2,4(1h,3h)-pyrimidinedione 5'-phosphate.</text>
</comment>
<evidence type="ECO:0000256" key="8">
    <source>
        <dbReference type="ARBA" id="ARBA00022833"/>
    </source>
</evidence>
<dbReference type="Gene3D" id="3.40.140.10">
    <property type="entry name" value="Cytidine Deaminase, domain 2"/>
    <property type="match status" value="1"/>
</dbReference>
<evidence type="ECO:0000256" key="7">
    <source>
        <dbReference type="ARBA" id="ARBA00022723"/>
    </source>
</evidence>
<dbReference type="InterPro" id="IPR024072">
    <property type="entry name" value="DHFR-like_dom_sf"/>
</dbReference>
<evidence type="ECO:0000256" key="5">
    <source>
        <dbReference type="ARBA" id="ARBA00007417"/>
    </source>
</evidence>
<comment type="pathway">
    <text evidence="3 12">Cofactor biosynthesis; riboflavin biosynthesis; 5-amino-6-(D-ribitylamino)uracil from GTP: step 3/4.</text>
</comment>
<feature type="binding site" evidence="14">
    <location>
        <position position="206"/>
    </location>
    <ligand>
        <name>substrate</name>
    </ligand>
</feature>
<feature type="binding site" evidence="15">
    <location>
        <position position="98"/>
    </location>
    <ligand>
        <name>Zn(2+)</name>
        <dbReference type="ChEBI" id="CHEBI:29105"/>
        <note>catalytic</note>
    </ligand>
</feature>
<dbReference type="RefSeq" id="WP_133571662.1">
    <property type="nucleotide sequence ID" value="NZ_SNYR01000001.1"/>
</dbReference>
<evidence type="ECO:0000313" key="18">
    <source>
        <dbReference type="Proteomes" id="UP000295391"/>
    </source>
</evidence>
<dbReference type="InterPro" id="IPR016193">
    <property type="entry name" value="Cytidine_deaminase-like"/>
</dbReference>
<evidence type="ECO:0000313" key="17">
    <source>
        <dbReference type="EMBL" id="TDQ67015.1"/>
    </source>
</evidence>
<dbReference type="PANTHER" id="PTHR38011:SF7">
    <property type="entry name" value="2,5-DIAMINO-6-RIBOSYLAMINO-4(3H)-PYRIMIDINONE 5'-PHOSPHATE REDUCTASE"/>
    <property type="match status" value="1"/>
</dbReference>
<dbReference type="GO" id="GO:0008835">
    <property type="term" value="F:diaminohydroxyphosphoribosylaminopyrimidine deaminase activity"/>
    <property type="evidence" value="ECO:0007669"/>
    <property type="project" value="UniProtKB-EC"/>
</dbReference>
<evidence type="ECO:0000256" key="9">
    <source>
        <dbReference type="ARBA" id="ARBA00022857"/>
    </source>
</evidence>